<protein>
    <submittedName>
        <fullName evidence="3">DUF2911 domain-containing protein</fullName>
    </submittedName>
</protein>
<dbReference type="OrthoDB" id="195456at2"/>
<organism evidence="3 4">
    <name type="scientific">Neolewinella aurantiaca</name>
    <dbReference type="NCBI Taxonomy" id="2602767"/>
    <lineage>
        <taxon>Bacteria</taxon>
        <taxon>Pseudomonadati</taxon>
        <taxon>Bacteroidota</taxon>
        <taxon>Saprospiria</taxon>
        <taxon>Saprospirales</taxon>
        <taxon>Lewinellaceae</taxon>
        <taxon>Neolewinella</taxon>
    </lineage>
</organism>
<dbReference type="RefSeq" id="WP_147930386.1">
    <property type="nucleotide sequence ID" value="NZ_VOXD01000011.1"/>
</dbReference>
<proteinExistence type="predicted"/>
<dbReference type="Proteomes" id="UP000321907">
    <property type="component" value="Unassembled WGS sequence"/>
</dbReference>
<sequence length="214" mass="23400">MLKNVMLFAAALMIFASCANTDTSQDTVDTSEPDTTALSAVPTDGGQSMDETKDGYKLNIVDGTIKSPRKELVGKIGEVPVVINYGSPAVNDRVIYGDLVPYNKVWRTGANEATRITFQRDVMVGKSNTKLTAGTYALFSLPSSKDDWTIIFNKVADQWGAYDYEESSDAARVKAESMPAPERAERMDFALDGNDIQMMWDDLVVAFPVTTASK</sequence>
<evidence type="ECO:0000256" key="1">
    <source>
        <dbReference type="SAM" id="MobiDB-lite"/>
    </source>
</evidence>
<dbReference type="InterPro" id="IPR021314">
    <property type="entry name" value="DUF2911"/>
</dbReference>
<dbReference type="AlphaFoldDB" id="A0A5C7FJ03"/>
<reference evidence="3 4" key="1">
    <citation type="submission" date="2019-08" db="EMBL/GenBank/DDBJ databases">
        <title>Lewinella sp. strain SSH13 Genome sequencing and assembly.</title>
        <authorList>
            <person name="Kim I."/>
        </authorList>
    </citation>
    <scope>NUCLEOTIDE SEQUENCE [LARGE SCALE GENOMIC DNA]</scope>
    <source>
        <strain evidence="3 4">SSH13</strain>
    </source>
</reference>
<comment type="caution">
    <text evidence="3">The sequence shown here is derived from an EMBL/GenBank/DDBJ whole genome shotgun (WGS) entry which is preliminary data.</text>
</comment>
<evidence type="ECO:0000313" key="4">
    <source>
        <dbReference type="Proteomes" id="UP000321907"/>
    </source>
</evidence>
<feature type="signal peptide" evidence="2">
    <location>
        <begin position="1"/>
        <end position="19"/>
    </location>
</feature>
<dbReference type="Pfam" id="PF11138">
    <property type="entry name" value="DUF2911"/>
    <property type="match status" value="1"/>
</dbReference>
<keyword evidence="4" id="KW-1185">Reference proteome</keyword>
<name>A0A5C7FJ03_9BACT</name>
<feature type="compositionally biased region" description="Polar residues" evidence="1">
    <location>
        <begin position="23"/>
        <end position="38"/>
    </location>
</feature>
<accession>A0A5C7FJ03</accession>
<feature type="chain" id="PRO_5022769451" evidence="2">
    <location>
        <begin position="20"/>
        <end position="214"/>
    </location>
</feature>
<evidence type="ECO:0000313" key="3">
    <source>
        <dbReference type="EMBL" id="TXF89793.1"/>
    </source>
</evidence>
<evidence type="ECO:0000256" key="2">
    <source>
        <dbReference type="SAM" id="SignalP"/>
    </source>
</evidence>
<keyword evidence="2" id="KW-0732">Signal</keyword>
<dbReference type="PROSITE" id="PS51257">
    <property type="entry name" value="PROKAR_LIPOPROTEIN"/>
    <property type="match status" value="1"/>
</dbReference>
<feature type="region of interest" description="Disordered" evidence="1">
    <location>
        <begin position="23"/>
        <end position="52"/>
    </location>
</feature>
<gene>
    <name evidence="3" type="ORF">FUA23_08895</name>
</gene>
<dbReference type="EMBL" id="VOXD01000011">
    <property type="protein sequence ID" value="TXF89793.1"/>
    <property type="molecule type" value="Genomic_DNA"/>
</dbReference>